<evidence type="ECO:0000313" key="1">
    <source>
        <dbReference type="EMBL" id="KAI4323098.1"/>
    </source>
</evidence>
<gene>
    <name evidence="1" type="ORF">L6164_022732</name>
</gene>
<name>A0ACB9MG13_BAUVA</name>
<keyword evidence="2" id="KW-1185">Reference proteome</keyword>
<dbReference type="EMBL" id="CM039434">
    <property type="protein sequence ID" value="KAI4323098.1"/>
    <property type="molecule type" value="Genomic_DNA"/>
</dbReference>
<dbReference type="Proteomes" id="UP000828941">
    <property type="component" value="Chromosome 9"/>
</dbReference>
<reference evidence="1 2" key="1">
    <citation type="journal article" date="2022" name="DNA Res.">
        <title>Chromosomal-level genome assembly of the orchid tree Bauhinia variegata (Leguminosae; Cercidoideae) supports the allotetraploid origin hypothesis of Bauhinia.</title>
        <authorList>
            <person name="Zhong Y."/>
            <person name="Chen Y."/>
            <person name="Zheng D."/>
            <person name="Pang J."/>
            <person name="Liu Y."/>
            <person name="Luo S."/>
            <person name="Meng S."/>
            <person name="Qian L."/>
            <person name="Wei D."/>
            <person name="Dai S."/>
            <person name="Zhou R."/>
        </authorList>
    </citation>
    <scope>NUCLEOTIDE SEQUENCE [LARGE SCALE GENOMIC DNA]</scope>
    <source>
        <strain evidence="1">BV-YZ2020</strain>
    </source>
</reference>
<sequence>MERTLIIPSKAILPPPISNSKSKVFFTKRNHSTKSTAVDARLSELSVNGNLEEAVTVLDSIAQQGFKVRPVTYINLIRSCIDRGCILLGRQLHARIGLVEKIDPFVETKLLSMYAKFGDLDEARKLFDGMREKNLYAWSAMISACSRQQNWEEVVDLFYDMTEVGIFPDEFLVPKILQACGKCRDLETGKLIHSLVIRRGMSFSNWVNNSILAMYAKCGEMDRAKRFFRNMDVRDVLAWDAIITGYCQKGQTEQARKFFDAMHEEGIEPDLVTWNVLIATYNQLGHCDIAMDLMRKMENLGINPDVYTWTSMISGFAQNSRINQSLDLLKQMFIAGIEPTGVTMASAASACESVKSVRMGREIHSLAVKMGLVDDVLVGNSIIDMYAKCGDLEAARRIFDMMLERDVYSWNSIIGGYCQAGYCGKAYELFMKMQESDVRPNIITWNIMVTGYMQNDDEDQALDLFQRIEKDGKIKPNAASWNSLISSYLQSGQKDKALQMFRQMQSFCIIPNTVTMLSVLPACANLVAGKKVKEIHCCALRRDLVSERSVLNLLIDTYAKSGNIMYSRTIFDAMSFKDIITWNSMIAGYVLHGCSEPAIHLFDRLRKDRLQPTRGTLASIILAYGLAGMVDEWKRAFFSISEDYLIRPCMEHYAAMVYLLCRAGRLAEALEFIKEMPIEPNSSVWATLLTACRIHKNFGLAILAGEHLLDLEPGNVIIHKLLSQAYSLCGKSWESPNMTRHEKEKAMKKLVGQCWIESKNTVHTFVSGDRSKEYSNKLYSWIERLPVNVKVPISGKEPCIEEEEKEDISSVHSEKLAFAFTFIDSHCTPETIRIVKNLRMCKDCHETAKYISVAYGREIYVSDSTCFHHFRRGHCSCGDYW</sequence>
<comment type="caution">
    <text evidence="1">The sequence shown here is derived from an EMBL/GenBank/DDBJ whole genome shotgun (WGS) entry which is preliminary data.</text>
</comment>
<evidence type="ECO:0000313" key="2">
    <source>
        <dbReference type="Proteomes" id="UP000828941"/>
    </source>
</evidence>
<accession>A0ACB9MG13</accession>
<proteinExistence type="predicted"/>
<protein>
    <submittedName>
        <fullName evidence="1">Uncharacterized protein</fullName>
    </submittedName>
</protein>
<organism evidence="1 2">
    <name type="scientific">Bauhinia variegata</name>
    <name type="common">Purple orchid tree</name>
    <name type="synonym">Phanera variegata</name>
    <dbReference type="NCBI Taxonomy" id="167791"/>
    <lineage>
        <taxon>Eukaryota</taxon>
        <taxon>Viridiplantae</taxon>
        <taxon>Streptophyta</taxon>
        <taxon>Embryophyta</taxon>
        <taxon>Tracheophyta</taxon>
        <taxon>Spermatophyta</taxon>
        <taxon>Magnoliopsida</taxon>
        <taxon>eudicotyledons</taxon>
        <taxon>Gunneridae</taxon>
        <taxon>Pentapetalae</taxon>
        <taxon>rosids</taxon>
        <taxon>fabids</taxon>
        <taxon>Fabales</taxon>
        <taxon>Fabaceae</taxon>
        <taxon>Cercidoideae</taxon>
        <taxon>Cercideae</taxon>
        <taxon>Bauhiniinae</taxon>
        <taxon>Bauhinia</taxon>
    </lineage>
</organism>